<accession>A0A449A8N1</accession>
<evidence type="ECO:0000313" key="2">
    <source>
        <dbReference type="Proteomes" id="UP000290942"/>
    </source>
</evidence>
<reference evidence="1 2" key="1">
    <citation type="submission" date="2019-01" db="EMBL/GenBank/DDBJ databases">
        <authorList>
            <consortium name="Pathogen Informatics"/>
        </authorList>
    </citation>
    <scope>NUCLEOTIDE SEQUENCE [LARGE SCALE GENOMIC DNA]</scope>
    <source>
        <strain evidence="1 2">NCTC10122</strain>
    </source>
</reference>
<dbReference type="RefSeq" id="WP_129687549.1">
    <property type="nucleotide sequence ID" value="NZ_LR214970.1"/>
</dbReference>
<dbReference type="Proteomes" id="UP000290942">
    <property type="component" value="Chromosome"/>
</dbReference>
<name>A0A449A8N1_9BACT</name>
<protein>
    <recommendedName>
        <fullName evidence="3">Spermidine/putrescine ABC transporter substrate-binding protein</fullName>
    </recommendedName>
</protein>
<evidence type="ECO:0000313" key="1">
    <source>
        <dbReference type="EMBL" id="VEU60615.1"/>
    </source>
</evidence>
<gene>
    <name evidence="1" type="ORF">NCTC10122_00211</name>
</gene>
<evidence type="ECO:0008006" key="3">
    <source>
        <dbReference type="Google" id="ProtNLM"/>
    </source>
</evidence>
<organism evidence="1 2">
    <name type="scientific">Mycoplasmopsis bovigenitalium</name>
    <dbReference type="NCBI Taxonomy" id="2112"/>
    <lineage>
        <taxon>Bacteria</taxon>
        <taxon>Bacillati</taxon>
        <taxon>Mycoplasmatota</taxon>
        <taxon>Mycoplasmoidales</taxon>
        <taxon>Metamycoplasmataceae</taxon>
        <taxon>Mycoplasmopsis</taxon>
    </lineage>
</organism>
<dbReference type="AlphaFoldDB" id="A0A449A8N1"/>
<proteinExistence type="predicted"/>
<dbReference type="EMBL" id="LR214970">
    <property type="protein sequence ID" value="VEU60615.1"/>
    <property type="molecule type" value="Genomic_DNA"/>
</dbReference>
<sequence length="528" mass="61150">MQTKTKNILKKSAIALGTIGSLSAVSVAIALKAKKPFKPTFYNYKSYMSDTGREILSSNYDFKEFDTLNEFTKAILTRKALGGIGSDAQAVQLIRRDKLKEIDYLKVFIKDQKNRPNWAKDTQGKNLPYEQYRDKKEYREFQKSLFTDLVWSHISSYDDVLLTNYDGKKFEEIDGKKRHLYDYFVPYFSQDMVIAYNPFKVVKELINQSVTEEEIQKKLYEFDQKIIDSIYENGVNRGKEHNQKEVIMTDVLKALKSNGFNRFAITDAVRDNMIYGSAYEYDNKDKYFDTNITGKASTIDEPNLYVKLIDNFGKLIKNSLDYSLTDQNINFIGDGQFLLTQLVEPDLDNSKIQAAILYNGDALDAYFSEDNIERSKNGSIRFIRPKSNLLLVDGLVMAKNADVEESDYDKLINTYVDAVSDGLQVDYPEKALEKFEETSSYINFDNVNYTPTVKRLYDYVAKNYFSDLSEFEKSYVTNLYEIKDNYTLFNPATQSEKLKYKVIHKAIEPTDQKTSTNINTYWNKVTKK</sequence>